<dbReference type="EMBL" id="VTWU01000005">
    <property type="protein sequence ID" value="KAA9331378.1"/>
    <property type="molecule type" value="Genomic_DNA"/>
</dbReference>
<dbReference type="AlphaFoldDB" id="A0A7L4ZZ30"/>
<protein>
    <submittedName>
        <fullName evidence="1">Uncharacterized protein</fullName>
    </submittedName>
</protein>
<evidence type="ECO:0000313" key="2">
    <source>
        <dbReference type="Proteomes" id="UP000326380"/>
    </source>
</evidence>
<proteinExistence type="predicted"/>
<dbReference type="PROSITE" id="PS51257">
    <property type="entry name" value="PROKAR_LIPOPROTEIN"/>
    <property type="match status" value="1"/>
</dbReference>
<reference evidence="1 2" key="1">
    <citation type="submission" date="2019-09" db="EMBL/GenBank/DDBJ databases">
        <title>Genome sequence of Hymenobacter sp. M3.</title>
        <authorList>
            <person name="Srinivasan S."/>
        </authorList>
    </citation>
    <scope>NUCLEOTIDE SEQUENCE [LARGE SCALE GENOMIC DNA]</scope>
    <source>
        <strain evidence="1 2">M3</strain>
    </source>
</reference>
<name>A0A7L4ZZ30_9BACT</name>
<dbReference type="RefSeq" id="WP_151079555.1">
    <property type="nucleotide sequence ID" value="NZ_CP047647.1"/>
</dbReference>
<evidence type="ECO:0000313" key="1">
    <source>
        <dbReference type="EMBL" id="KAA9331378.1"/>
    </source>
</evidence>
<keyword evidence="2" id="KW-1185">Reference proteome</keyword>
<dbReference type="Proteomes" id="UP000326380">
    <property type="component" value="Unassembled WGS sequence"/>
</dbReference>
<organism evidence="1 2">
    <name type="scientific">Hymenobacter busanensis</name>
    <dbReference type="NCBI Taxonomy" id="2607656"/>
    <lineage>
        <taxon>Bacteria</taxon>
        <taxon>Pseudomonadati</taxon>
        <taxon>Bacteroidota</taxon>
        <taxon>Cytophagia</taxon>
        <taxon>Cytophagales</taxon>
        <taxon>Hymenobacteraceae</taxon>
        <taxon>Hymenobacter</taxon>
    </lineage>
</organism>
<sequence>MKNLALRPLLWSALCASLTLGLSSCNKDKEEFGPNAALSAEDNADAEADDAASYEYVDAGAPEDISRGGITAINADDQRILFGCASHIYDAATRTLTIDFGPAGCVGRDGKLRKGQVVAVFTGQHRQVGSSVTISLVGYSVNGNPRTGTRTITWIGQGVHTVNVQNASVTTANGIATWSAQRTVAQTAGLGTRTIQDDVYSVTGTAAGVNRKGVSFTATIQQPLVKKFQAGCARHFVSGIIDIATSKEKNLQLNYDPAGTQACDNIATLTVNGRTRTIQLR</sequence>
<accession>A0A7L4ZZ30</accession>
<comment type="caution">
    <text evidence="1">The sequence shown here is derived from an EMBL/GenBank/DDBJ whole genome shotgun (WGS) entry which is preliminary data.</text>
</comment>
<gene>
    <name evidence="1" type="ORF">F0P96_14120</name>
</gene>